<organism evidence="2 3">
    <name type="scientific">Rhizophagus irregularis (strain DAOM 197198w)</name>
    <name type="common">Glomus intraradices</name>
    <dbReference type="NCBI Taxonomy" id="1432141"/>
    <lineage>
        <taxon>Eukaryota</taxon>
        <taxon>Fungi</taxon>
        <taxon>Fungi incertae sedis</taxon>
        <taxon>Mucoromycota</taxon>
        <taxon>Glomeromycotina</taxon>
        <taxon>Glomeromycetes</taxon>
        <taxon>Glomerales</taxon>
        <taxon>Glomeraceae</taxon>
        <taxon>Rhizophagus</taxon>
    </lineage>
</organism>
<keyword evidence="3" id="KW-1185">Reference proteome</keyword>
<name>A0A015M8Q4_RHIIW</name>
<dbReference type="Proteomes" id="UP000022910">
    <property type="component" value="Unassembled WGS sequence"/>
</dbReference>
<dbReference type="AlphaFoldDB" id="A0A015M8Q4"/>
<dbReference type="SMR" id="A0A015M8Q4"/>
<feature type="compositionally biased region" description="Basic and acidic residues" evidence="1">
    <location>
        <begin position="251"/>
        <end position="269"/>
    </location>
</feature>
<protein>
    <submittedName>
        <fullName evidence="2">Uncharacterized protein</fullName>
    </submittedName>
</protein>
<accession>A0A015M8Q4</accession>
<evidence type="ECO:0000256" key="1">
    <source>
        <dbReference type="SAM" id="MobiDB-lite"/>
    </source>
</evidence>
<dbReference type="HOGENOM" id="CLU_1001660_0_0_1"/>
<comment type="caution">
    <text evidence="2">The sequence shown here is derived from an EMBL/GenBank/DDBJ whole genome shotgun (WGS) entry which is preliminary data.</text>
</comment>
<sequence>MDASTSQSIQDIVDQRRDLRIQRIDAILKEFDTLDSMIDANESYINLCYKYEQIYSLWVYVHRDFQPDELTNEEATVWRLMPAIILCYKYYLIKKREIMDKAGINMDDRPVRTLRSLPKSSIKSDLIFIRRIISKISQFLNLKKRNSSSEESIASTEKIKLSIKSENKLKKFSENELKQEWKNLIKKFRKATAQCIQCSSSNTFTLVSNKKKQKWIKQVKKLVSEIEKSSIIDNDIKNHTDNAENLAETDLIERRERSRTQKESERTEGEIEDEITIE</sequence>
<feature type="region of interest" description="Disordered" evidence="1">
    <location>
        <begin position="243"/>
        <end position="278"/>
    </location>
</feature>
<evidence type="ECO:0000313" key="3">
    <source>
        <dbReference type="Proteomes" id="UP000022910"/>
    </source>
</evidence>
<evidence type="ECO:0000313" key="2">
    <source>
        <dbReference type="EMBL" id="EXX63208.1"/>
    </source>
</evidence>
<dbReference type="OrthoDB" id="2384591at2759"/>
<dbReference type="EMBL" id="JEMT01024048">
    <property type="protein sequence ID" value="EXX63208.1"/>
    <property type="molecule type" value="Genomic_DNA"/>
</dbReference>
<gene>
    <name evidence="2" type="ORF">RirG_154410</name>
</gene>
<proteinExistence type="predicted"/>
<reference evidence="2 3" key="1">
    <citation type="submission" date="2014-02" db="EMBL/GenBank/DDBJ databases">
        <title>Single nucleus genome sequencing reveals high similarity among nuclei of an endomycorrhizal fungus.</title>
        <authorList>
            <person name="Lin K."/>
            <person name="Geurts R."/>
            <person name="Zhang Z."/>
            <person name="Limpens E."/>
            <person name="Saunders D.G."/>
            <person name="Mu D."/>
            <person name="Pang E."/>
            <person name="Cao H."/>
            <person name="Cha H."/>
            <person name="Lin T."/>
            <person name="Zhou Q."/>
            <person name="Shang Y."/>
            <person name="Li Y."/>
            <person name="Ivanov S."/>
            <person name="Sharma T."/>
            <person name="Velzen R.V."/>
            <person name="Ruijter N.D."/>
            <person name="Aanen D.K."/>
            <person name="Win J."/>
            <person name="Kamoun S."/>
            <person name="Bisseling T."/>
            <person name="Huang S."/>
        </authorList>
    </citation>
    <scope>NUCLEOTIDE SEQUENCE [LARGE SCALE GENOMIC DNA]</scope>
    <source>
        <strain evidence="3">DAOM197198w</strain>
    </source>
</reference>